<protein>
    <recommendedName>
        <fullName evidence="5">D-alanyl-D-alanine carboxypeptidase</fullName>
    </recommendedName>
</protein>
<dbReference type="PRINTS" id="PR00922">
    <property type="entry name" value="DADACBPTASE3"/>
</dbReference>
<evidence type="ECO:0008006" key="5">
    <source>
        <dbReference type="Google" id="ProtNLM"/>
    </source>
</evidence>
<dbReference type="GO" id="GO:0006508">
    <property type="term" value="P:proteolysis"/>
    <property type="evidence" value="ECO:0007669"/>
    <property type="project" value="InterPro"/>
</dbReference>
<dbReference type="InterPro" id="IPR000667">
    <property type="entry name" value="Peptidase_S13"/>
</dbReference>
<comment type="similarity">
    <text evidence="1">Belongs to the peptidase S13 family.</text>
</comment>
<dbReference type="InterPro" id="IPR012338">
    <property type="entry name" value="Beta-lactam/transpept-like"/>
</dbReference>
<dbReference type="Gene3D" id="3.40.710.10">
    <property type="entry name" value="DD-peptidase/beta-lactamase superfamily"/>
    <property type="match status" value="1"/>
</dbReference>
<dbReference type="PANTHER" id="PTHR30023:SF0">
    <property type="entry name" value="PENICILLIN-SENSITIVE CARBOXYPEPTIDASE A"/>
    <property type="match status" value="1"/>
</dbReference>
<name>A0A0A2G9E5_9PORP</name>
<gene>
    <name evidence="3" type="ORF">HQ36_00615</name>
</gene>
<evidence type="ECO:0000313" key="3">
    <source>
        <dbReference type="EMBL" id="KGN99020.1"/>
    </source>
</evidence>
<dbReference type="Gene3D" id="3.50.80.20">
    <property type="entry name" value="D-Ala-D-Ala carboxypeptidase C, peptidase S13"/>
    <property type="match status" value="1"/>
</dbReference>
<evidence type="ECO:0000313" key="4">
    <source>
        <dbReference type="Proteomes" id="UP000030134"/>
    </source>
</evidence>
<dbReference type="eggNOG" id="COG2027">
    <property type="taxonomic scope" value="Bacteria"/>
</dbReference>
<proteinExistence type="inferred from homology"/>
<sequence length="494" mass="55467">MRYKIPRSYYPISFLGSFLGLLLSTFALQAQQLYELSTQASSLLRKSEEAQEALYSVAVQDIFDPTERYGYASERVLCPASVTKLFTTAIALDVLGPDYSFVTDLYLRGKVEQNILNGDLIVVTHGDPSIASKYFPNDSTRWIESVYLTLQAHHIKEVRGNIIIESASFDSIGVHPLWDQEDRGEYYATGVYAANIYDNWIDLYYTTGRKSDDFTFLGTNPPDTGVEWRHQLSVNCNKSGWGCRGYGRDEKRTIKGTLPCNRDRVTLKSDLPNPPRYMGAILKKRLIEYGIFVEGQVQILFTPLNDRGKLAGKYYSPSLKELCREMNYRSLNHYAEAILKAIAIAPSDSTPASTKGAIEKALQVWKEGGLTFSPQFRLYDGSGLARANRTSASDVTTLLNYVALGSIEQVDAFMQTLPQAGVEGTVKNFMKESYLRLFVKSGSMRGIQCYAGYLHYNGRTYSVALLASEVKDRVKVRLALQNYLETLFPTTLSL</sequence>
<evidence type="ECO:0000256" key="1">
    <source>
        <dbReference type="ARBA" id="ARBA00006096"/>
    </source>
</evidence>
<dbReference type="OrthoDB" id="9802627at2"/>
<reference evidence="3 4" key="1">
    <citation type="submission" date="2014-08" db="EMBL/GenBank/DDBJ databases">
        <title>Porphyromonas gingivicanis strain:COT-022_OH1391 Genome sequencing.</title>
        <authorList>
            <person name="Wallis C."/>
            <person name="Deusch O."/>
            <person name="O'Flynn C."/>
            <person name="Davis I."/>
            <person name="Jospin G."/>
            <person name="Darling A.E."/>
            <person name="Coil D.A."/>
            <person name="Alexiev A."/>
            <person name="Horsfall A."/>
            <person name="Kirkwood N."/>
            <person name="Harris S."/>
            <person name="Eisen J.A."/>
        </authorList>
    </citation>
    <scope>NUCLEOTIDE SEQUENCE [LARGE SCALE GENOMIC DNA]</scope>
    <source>
        <strain evidence="4">COT-022 OH1391</strain>
    </source>
</reference>
<evidence type="ECO:0000256" key="2">
    <source>
        <dbReference type="ARBA" id="ARBA00022801"/>
    </source>
</evidence>
<dbReference type="RefSeq" id="WP_036882652.1">
    <property type="nucleotide sequence ID" value="NZ_JQZW01000002.1"/>
</dbReference>
<dbReference type="EMBL" id="JQZW01000002">
    <property type="protein sequence ID" value="KGN99020.1"/>
    <property type="molecule type" value="Genomic_DNA"/>
</dbReference>
<organism evidence="3 4">
    <name type="scientific">Porphyromonas gingivicanis</name>
    <dbReference type="NCBI Taxonomy" id="266762"/>
    <lineage>
        <taxon>Bacteria</taxon>
        <taxon>Pseudomonadati</taxon>
        <taxon>Bacteroidota</taxon>
        <taxon>Bacteroidia</taxon>
        <taxon>Bacteroidales</taxon>
        <taxon>Porphyromonadaceae</taxon>
        <taxon>Porphyromonas</taxon>
    </lineage>
</organism>
<accession>A0A0A2G9E5</accession>
<keyword evidence="2" id="KW-0378">Hydrolase</keyword>
<comment type="caution">
    <text evidence="3">The sequence shown here is derived from an EMBL/GenBank/DDBJ whole genome shotgun (WGS) entry which is preliminary data.</text>
</comment>
<dbReference type="Proteomes" id="UP000030134">
    <property type="component" value="Unassembled WGS sequence"/>
</dbReference>
<keyword evidence="4" id="KW-1185">Reference proteome</keyword>
<dbReference type="PANTHER" id="PTHR30023">
    <property type="entry name" value="D-ALANYL-D-ALANINE CARBOXYPEPTIDASE"/>
    <property type="match status" value="1"/>
</dbReference>
<dbReference type="STRING" id="266762.HQ36_00615"/>
<dbReference type="NCBIfam" id="TIGR00666">
    <property type="entry name" value="PBP4"/>
    <property type="match status" value="1"/>
</dbReference>
<dbReference type="Pfam" id="PF02113">
    <property type="entry name" value="Peptidase_S13"/>
    <property type="match status" value="1"/>
</dbReference>
<dbReference type="GO" id="GO:0004185">
    <property type="term" value="F:serine-type carboxypeptidase activity"/>
    <property type="evidence" value="ECO:0007669"/>
    <property type="project" value="InterPro"/>
</dbReference>
<dbReference type="SUPFAM" id="SSF56601">
    <property type="entry name" value="beta-lactamase/transpeptidase-like"/>
    <property type="match status" value="1"/>
</dbReference>
<dbReference type="AlphaFoldDB" id="A0A0A2G9E5"/>
<dbReference type="GO" id="GO:0000270">
    <property type="term" value="P:peptidoglycan metabolic process"/>
    <property type="evidence" value="ECO:0007669"/>
    <property type="project" value="TreeGrafter"/>
</dbReference>